<evidence type="ECO:0000313" key="11">
    <source>
        <dbReference type="Proteomes" id="UP000054383"/>
    </source>
</evidence>
<dbReference type="Pfam" id="PF00172">
    <property type="entry name" value="Zn_clus"/>
    <property type="match status" value="1"/>
</dbReference>
<dbReference type="GO" id="GO:0006351">
    <property type="term" value="P:DNA-templated transcription"/>
    <property type="evidence" value="ECO:0007669"/>
    <property type="project" value="InterPro"/>
</dbReference>
<dbReference type="GO" id="GO:0005634">
    <property type="term" value="C:nucleus"/>
    <property type="evidence" value="ECO:0007669"/>
    <property type="project" value="UniProtKB-SubCell"/>
</dbReference>
<accession>A0A0U1MB55</accession>
<dbReference type="EMBL" id="CVMT01000012">
    <property type="protein sequence ID" value="CRG92311.1"/>
    <property type="molecule type" value="Genomic_DNA"/>
</dbReference>
<dbReference type="SUPFAM" id="SSF57701">
    <property type="entry name" value="Zn2/Cys6 DNA-binding domain"/>
    <property type="match status" value="1"/>
</dbReference>
<dbReference type="PROSITE" id="PS00463">
    <property type="entry name" value="ZN2_CY6_FUNGAL_1"/>
    <property type="match status" value="1"/>
</dbReference>
<keyword evidence="6" id="KW-0804">Transcription</keyword>
<dbReference type="InterPro" id="IPR001138">
    <property type="entry name" value="Zn2Cys6_DnaBD"/>
</dbReference>
<dbReference type="OrthoDB" id="4161332at2759"/>
<dbReference type="AlphaFoldDB" id="A0A0U1MB55"/>
<dbReference type="InterPro" id="IPR036864">
    <property type="entry name" value="Zn2-C6_fun-type_DNA-bd_sf"/>
</dbReference>
<dbReference type="GO" id="GO:0000981">
    <property type="term" value="F:DNA-binding transcription factor activity, RNA polymerase II-specific"/>
    <property type="evidence" value="ECO:0007669"/>
    <property type="project" value="InterPro"/>
</dbReference>
<dbReference type="Gene3D" id="4.10.240.10">
    <property type="entry name" value="Zn(2)-C6 fungal-type DNA-binding domain"/>
    <property type="match status" value="1"/>
</dbReference>
<gene>
    <name evidence="10" type="ORF">PISL3812_09368</name>
</gene>
<evidence type="ECO:0000256" key="4">
    <source>
        <dbReference type="ARBA" id="ARBA00023015"/>
    </source>
</evidence>
<organism evidence="10 11">
    <name type="scientific">Talaromyces islandicus</name>
    <name type="common">Penicillium islandicum</name>
    <dbReference type="NCBI Taxonomy" id="28573"/>
    <lineage>
        <taxon>Eukaryota</taxon>
        <taxon>Fungi</taxon>
        <taxon>Dikarya</taxon>
        <taxon>Ascomycota</taxon>
        <taxon>Pezizomycotina</taxon>
        <taxon>Eurotiomycetes</taxon>
        <taxon>Eurotiomycetidae</taxon>
        <taxon>Eurotiales</taxon>
        <taxon>Trichocomaceae</taxon>
        <taxon>Talaromyces</taxon>
        <taxon>Talaromyces sect. Islandici</taxon>
    </lineage>
</organism>
<keyword evidence="2" id="KW-0479">Metal-binding</keyword>
<evidence type="ECO:0000256" key="7">
    <source>
        <dbReference type="ARBA" id="ARBA00023242"/>
    </source>
</evidence>
<evidence type="ECO:0000256" key="5">
    <source>
        <dbReference type="ARBA" id="ARBA00023125"/>
    </source>
</evidence>
<feature type="region of interest" description="Disordered" evidence="8">
    <location>
        <begin position="1"/>
        <end position="22"/>
    </location>
</feature>
<evidence type="ECO:0000256" key="3">
    <source>
        <dbReference type="ARBA" id="ARBA00022833"/>
    </source>
</evidence>
<dbReference type="CDD" id="cd12148">
    <property type="entry name" value="fungal_TF_MHR"/>
    <property type="match status" value="1"/>
</dbReference>
<dbReference type="InterPro" id="IPR007219">
    <property type="entry name" value="XnlR_reg_dom"/>
</dbReference>
<keyword evidence="7" id="KW-0539">Nucleus</keyword>
<sequence length="713" mass="80093">MSQEATALPTREPAGRPPKRKYTNRACEECRGRRSKCDGKKPACSRCLARGVECSYTTGEDGRRPASKTYVQLLRRRIDHLERLLLSQGDADSPTIPRRSGSNDEKLTEANLSSDYEDICSSFEGALCLDGSLNFDGDGQPRYFGATSGRLDFQPLPSMSSDAQTGAHSIQSSDRRRFRSVFQELELETSSQIPEELESHLVDLYFSWEQPWKQVVDEKLFKESRRTEGKYFSPLLLNSILAFASRFCDRLEVRSDPDDPNTAGKLFLEKTEALLPFDLKWPTITTIQALAILGTLYVAIGSDAAGWLHQGMASRLALDMGFNHDPETFKGSLTPEEVELRRRIYWALYCDDKLSSSYTGRVCTMLDSQGAVKFPSTMEIPVMNKKHIGPETTLSVPERDLLPLRRALATHCQILEKILLTLYAPKSLIRESQRRSFCNSCILELKNWFYDLPAELRIDRPRTGMLPQVFTLHMVHYTAFILLLKPFIFAGEKGTLPKADAPSNTGDPATESPLSLCHEAARQICIVARKYRQVFGSFRKSPITATHCTLSAALFLLKKMKYDGDETKISDRNLFQACLKTLAELGISWYPAWRYWKNLSDTFAASRNSAGDSAISDSPASSGLDTYQNPLQEVQGVVREFPTDGQGVTEFPQSSRWSNTMDWAINLPEDLNISAADGQLGDLTLDASYWPHVDAAFMFDSLPADYTNFNTFN</sequence>
<evidence type="ECO:0000313" key="10">
    <source>
        <dbReference type="EMBL" id="CRG92311.1"/>
    </source>
</evidence>
<keyword evidence="11" id="KW-1185">Reference proteome</keyword>
<dbReference type="Pfam" id="PF04082">
    <property type="entry name" value="Fungal_trans"/>
    <property type="match status" value="1"/>
</dbReference>
<dbReference type="GO" id="GO:0008270">
    <property type="term" value="F:zinc ion binding"/>
    <property type="evidence" value="ECO:0007669"/>
    <property type="project" value="InterPro"/>
</dbReference>
<keyword evidence="3" id="KW-0862">Zinc</keyword>
<dbReference type="InterPro" id="IPR051615">
    <property type="entry name" value="Transcr_Regulatory_Elem"/>
</dbReference>
<dbReference type="SMART" id="SM00066">
    <property type="entry name" value="GAL4"/>
    <property type="match status" value="1"/>
</dbReference>
<feature type="domain" description="Zn(2)-C6 fungal-type" evidence="9">
    <location>
        <begin position="26"/>
        <end position="56"/>
    </location>
</feature>
<evidence type="ECO:0000256" key="1">
    <source>
        <dbReference type="ARBA" id="ARBA00004123"/>
    </source>
</evidence>
<dbReference type="SMART" id="SM00906">
    <property type="entry name" value="Fungal_trans"/>
    <property type="match status" value="1"/>
</dbReference>
<evidence type="ECO:0000256" key="6">
    <source>
        <dbReference type="ARBA" id="ARBA00023163"/>
    </source>
</evidence>
<dbReference type="PROSITE" id="PS50048">
    <property type="entry name" value="ZN2_CY6_FUNGAL_2"/>
    <property type="match status" value="1"/>
</dbReference>
<dbReference type="PANTHER" id="PTHR31313">
    <property type="entry name" value="TY1 ENHANCER ACTIVATOR"/>
    <property type="match status" value="1"/>
</dbReference>
<proteinExistence type="predicted"/>
<dbReference type="GO" id="GO:0003677">
    <property type="term" value="F:DNA binding"/>
    <property type="evidence" value="ECO:0007669"/>
    <property type="project" value="UniProtKB-KW"/>
</dbReference>
<keyword evidence="4" id="KW-0805">Transcription regulation</keyword>
<dbReference type="PANTHER" id="PTHR31313:SF83">
    <property type="entry name" value="ZN(II)2CYS6 TRANSCRIPTION FACTOR (EUROFUNG)"/>
    <property type="match status" value="1"/>
</dbReference>
<dbReference type="STRING" id="28573.A0A0U1MB55"/>
<dbReference type="CDD" id="cd00067">
    <property type="entry name" value="GAL4"/>
    <property type="match status" value="1"/>
</dbReference>
<dbReference type="OMA" id="PWYPIVD"/>
<evidence type="ECO:0000256" key="8">
    <source>
        <dbReference type="SAM" id="MobiDB-lite"/>
    </source>
</evidence>
<keyword evidence="5" id="KW-0238">DNA-binding</keyword>
<dbReference type="Proteomes" id="UP000054383">
    <property type="component" value="Unassembled WGS sequence"/>
</dbReference>
<reference evidence="10 11" key="1">
    <citation type="submission" date="2015-04" db="EMBL/GenBank/DDBJ databases">
        <authorList>
            <person name="Syromyatnikov M.Y."/>
            <person name="Popov V.N."/>
        </authorList>
    </citation>
    <scope>NUCLEOTIDE SEQUENCE [LARGE SCALE GENOMIC DNA]</scope>
    <source>
        <strain evidence="10">WF-38-12</strain>
    </source>
</reference>
<evidence type="ECO:0000256" key="2">
    <source>
        <dbReference type="ARBA" id="ARBA00022723"/>
    </source>
</evidence>
<evidence type="ECO:0000259" key="9">
    <source>
        <dbReference type="PROSITE" id="PS50048"/>
    </source>
</evidence>
<protein>
    <submittedName>
        <fullName evidence="10">Putative transcriptional regulatory protein C530,05</fullName>
    </submittedName>
</protein>
<comment type="subcellular location">
    <subcellularLocation>
        <location evidence="1">Nucleus</location>
    </subcellularLocation>
</comment>
<name>A0A0U1MB55_TALIS</name>